<dbReference type="EMBL" id="FOPY01000007">
    <property type="protein sequence ID" value="SFH68134.1"/>
    <property type="molecule type" value="Genomic_DNA"/>
</dbReference>
<evidence type="ECO:0000313" key="4">
    <source>
        <dbReference type="Proteomes" id="UP000199040"/>
    </source>
</evidence>
<dbReference type="InterPro" id="IPR016032">
    <property type="entry name" value="Sig_transdc_resp-reg_C-effctor"/>
</dbReference>
<dbReference type="Pfam" id="PF00196">
    <property type="entry name" value="GerE"/>
    <property type="match status" value="1"/>
</dbReference>
<keyword evidence="1" id="KW-0238">DNA-binding</keyword>
<dbReference type="AlphaFoldDB" id="A0A1I3C0S6"/>
<sequence>MNRHLFVCQGDNVVPRWTEAFPSARLCTPQQARAQASREDHVWVLADVEDWAGLVTILAQRGAMVVVLSYRPDANQAFQALDAGAKGYAHALSAPALLTQIALVIANQGLWVWPELLQQVVGTTFRLLGSGARANDSVLAGLTARERDVALAVAAGKSNKEVARQLDITERTVKAHLGAVFRKLHIRDRMQLVLTLSGQGQEVGML</sequence>
<dbReference type="InterPro" id="IPR039420">
    <property type="entry name" value="WalR-like"/>
</dbReference>
<reference evidence="3 4" key="1">
    <citation type="submission" date="2016-10" db="EMBL/GenBank/DDBJ databases">
        <authorList>
            <person name="de Groot N.N."/>
        </authorList>
    </citation>
    <scope>NUCLEOTIDE SEQUENCE [LARGE SCALE GENOMIC DNA]</scope>
    <source>
        <strain evidence="3 4">CGMCC 1.6848</strain>
    </source>
</reference>
<evidence type="ECO:0000313" key="3">
    <source>
        <dbReference type="EMBL" id="SFH68134.1"/>
    </source>
</evidence>
<evidence type="ECO:0000256" key="1">
    <source>
        <dbReference type="ARBA" id="ARBA00023125"/>
    </source>
</evidence>
<dbReference type="RefSeq" id="WP_092846515.1">
    <property type="nucleotide sequence ID" value="NZ_FOPY01000007.1"/>
</dbReference>
<dbReference type="STRING" id="442341.SAMN04487959_107267"/>
<dbReference type="Gene3D" id="3.40.50.2300">
    <property type="match status" value="1"/>
</dbReference>
<dbReference type="GO" id="GO:0003677">
    <property type="term" value="F:DNA binding"/>
    <property type="evidence" value="ECO:0007669"/>
    <property type="project" value="UniProtKB-KW"/>
</dbReference>
<dbReference type="CDD" id="cd06170">
    <property type="entry name" value="LuxR_C_like"/>
    <property type="match status" value="1"/>
</dbReference>
<dbReference type="PRINTS" id="PR00038">
    <property type="entry name" value="HTHLUXR"/>
</dbReference>
<dbReference type="GO" id="GO:0006355">
    <property type="term" value="P:regulation of DNA-templated transcription"/>
    <property type="evidence" value="ECO:0007669"/>
    <property type="project" value="InterPro"/>
</dbReference>
<dbReference type="PANTHER" id="PTHR43214">
    <property type="entry name" value="TWO-COMPONENT RESPONSE REGULATOR"/>
    <property type="match status" value="1"/>
</dbReference>
<feature type="domain" description="HTH luxR-type" evidence="2">
    <location>
        <begin position="135"/>
        <end position="200"/>
    </location>
</feature>
<proteinExistence type="predicted"/>
<dbReference type="Proteomes" id="UP000199040">
    <property type="component" value="Unassembled WGS sequence"/>
</dbReference>
<dbReference type="SUPFAM" id="SSF46894">
    <property type="entry name" value="C-terminal effector domain of the bipartite response regulators"/>
    <property type="match status" value="1"/>
</dbReference>
<keyword evidence="4" id="KW-1185">Reference proteome</keyword>
<gene>
    <name evidence="3" type="ORF">SAMN04487959_107267</name>
</gene>
<evidence type="ECO:0000259" key="2">
    <source>
        <dbReference type="PROSITE" id="PS50043"/>
    </source>
</evidence>
<accession>A0A1I3C0S6</accession>
<protein>
    <submittedName>
        <fullName evidence="3">Regulatory protein, luxR family</fullName>
    </submittedName>
</protein>
<dbReference type="SMART" id="SM00421">
    <property type="entry name" value="HTH_LUXR"/>
    <property type="match status" value="1"/>
</dbReference>
<dbReference type="PROSITE" id="PS50043">
    <property type="entry name" value="HTH_LUXR_2"/>
    <property type="match status" value="1"/>
</dbReference>
<dbReference type="PROSITE" id="PS00622">
    <property type="entry name" value="HTH_LUXR_1"/>
    <property type="match status" value="1"/>
</dbReference>
<name>A0A1I3C0S6_9GAMM</name>
<dbReference type="InterPro" id="IPR000792">
    <property type="entry name" value="Tscrpt_reg_LuxR_C"/>
</dbReference>
<organism evidence="3 4">
    <name type="scientific">Modicisalibacter xianhensis</name>
    <dbReference type="NCBI Taxonomy" id="442341"/>
    <lineage>
        <taxon>Bacteria</taxon>
        <taxon>Pseudomonadati</taxon>
        <taxon>Pseudomonadota</taxon>
        <taxon>Gammaproteobacteria</taxon>
        <taxon>Oceanospirillales</taxon>
        <taxon>Halomonadaceae</taxon>
        <taxon>Modicisalibacter</taxon>
    </lineage>
</organism>